<evidence type="ECO:0000256" key="5">
    <source>
        <dbReference type="ARBA" id="ARBA00022723"/>
    </source>
</evidence>
<dbReference type="PROSITE" id="PS50103">
    <property type="entry name" value="ZF_C3H1"/>
    <property type="match status" value="1"/>
</dbReference>
<evidence type="ECO:0000256" key="10">
    <source>
        <dbReference type="ARBA" id="ARBA00024347"/>
    </source>
</evidence>
<evidence type="ECO:0000259" key="14">
    <source>
        <dbReference type="PROSITE" id="PS50918"/>
    </source>
</evidence>
<dbReference type="Gene3D" id="1.10.10.10">
    <property type="entry name" value="Winged helix-like DNA-binding domain superfamily/Winged helix DNA-binding domain"/>
    <property type="match status" value="1"/>
</dbReference>
<evidence type="ECO:0000259" key="13">
    <source>
        <dbReference type="PROSITE" id="PS50103"/>
    </source>
</evidence>
<evidence type="ECO:0000256" key="11">
    <source>
        <dbReference type="PROSITE-ProRule" id="PRU00723"/>
    </source>
</evidence>
<name>A0ABM3YVK4_PANGU</name>
<dbReference type="Pfam" id="PF25261">
    <property type="entry name" value="zf-CCCH_PARP12"/>
    <property type="match status" value="1"/>
</dbReference>
<protein>
    <submittedName>
        <fullName evidence="17">Zinc finger CCCH-type antiviral protein 1-like</fullName>
    </submittedName>
</protein>
<evidence type="ECO:0000256" key="2">
    <source>
        <dbReference type="ARBA" id="ARBA00004496"/>
    </source>
</evidence>
<feature type="zinc finger region" description="C3H1-type" evidence="11">
    <location>
        <begin position="161"/>
        <end position="182"/>
    </location>
</feature>
<evidence type="ECO:0000313" key="17">
    <source>
        <dbReference type="RefSeq" id="XP_060540144.1"/>
    </source>
</evidence>
<dbReference type="Pfam" id="PF02825">
    <property type="entry name" value="WWE"/>
    <property type="match status" value="1"/>
</dbReference>
<keyword evidence="4" id="KW-0597">Phosphoprotein</keyword>
<dbReference type="InterPro" id="IPR012317">
    <property type="entry name" value="Poly(ADP-ribose)pol_cat_dom"/>
</dbReference>
<dbReference type="InterPro" id="IPR000571">
    <property type="entry name" value="Znf_CCCH"/>
</dbReference>
<dbReference type="CDD" id="cd01439">
    <property type="entry name" value="TCCD_inducible_PARP_like"/>
    <property type="match status" value="1"/>
</dbReference>
<evidence type="ECO:0000259" key="15">
    <source>
        <dbReference type="PROSITE" id="PS51059"/>
    </source>
</evidence>
<evidence type="ECO:0000313" key="16">
    <source>
        <dbReference type="Proteomes" id="UP001652622"/>
    </source>
</evidence>
<dbReference type="Pfam" id="PF18606">
    <property type="entry name" value="HTH_53"/>
    <property type="match status" value="1"/>
</dbReference>
<keyword evidence="7 11" id="KW-0863">Zinc-finger</keyword>
<comment type="similarity">
    <text evidence="10">Belongs to the ARTD/PARP family.</text>
</comment>
<evidence type="ECO:0000256" key="7">
    <source>
        <dbReference type="ARBA" id="ARBA00022771"/>
    </source>
</evidence>
<dbReference type="SUPFAM" id="SSF117839">
    <property type="entry name" value="WWE domain"/>
    <property type="match status" value="1"/>
</dbReference>
<gene>
    <name evidence="17" type="primary">LOC117678906</name>
</gene>
<dbReference type="Gene3D" id="3.30.720.50">
    <property type="match status" value="1"/>
</dbReference>
<comment type="subcellular location">
    <subcellularLocation>
        <location evidence="2">Cytoplasm</location>
    </subcellularLocation>
    <subcellularLocation>
        <location evidence="1">Nucleus</location>
    </subcellularLocation>
</comment>
<evidence type="ECO:0000256" key="9">
    <source>
        <dbReference type="ARBA" id="ARBA00023242"/>
    </source>
</evidence>
<reference evidence="17" key="1">
    <citation type="submission" date="2025-08" db="UniProtKB">
        <authorList>
            <consortium name="RefSeq"/>
        </authorList>
    </citation>
    <scope>IDENTIFICATION</scope>
    <source>
        <tissue evidence="17">Blood</tissue>
    </source>
</reference>
<feature type="domain" description="C3H1-type" evidence="13">
    <location>
        <begin position="161"/>
        <end position="182"/>
    </location>
</feature>
<dbReference type="Proteomes" id="UP001652622">
    <property type="component" value="Unplaced"/>
</dbReference>
<evidence type="ECO:0000256" key="12">
    <source>
        <dbReference type="SAM" id="MobiDB-lite"/>
    </source>
</evidence>
<keyword evidence="16" id="KW-1185">Reference proteome</keyword>
<feature type="domain" description="WWE" evidence="14">
    <location>
        <begin position="359"/>
        <end position="446"/>
    </location>
</feature>
<dbReference type="PANTHER" id="PTHR45740:SF8">
    <property type="entry name" value="ZINC FINGER CCCH-TYPE ANTIVIRAL PROTEIN 1"/>
    <property type="match status" value="1"/>
</dbReference>
<dbReference type="PROSITE" id="PS51059">
    <property type="entry name" value="PARP_CATALYTIC"/>
    <property type="match status" value="1"/>
</dbReference>
<evidence type="ECO:0000256" key="1">
    <source>
        <dbReference type="ARBA" id="ARBA00004123"/>
    </source>
</evidence>
<feature type="compositionally biased region" description="Polar residues" evidence="12">
    <location>
        <begin position="484"/>
        <end position="494"/>
    </location>
</feature>
<keyword evidence="9" id="KW-0539">Nucleus</keyword>
<dbReference type="SUPFAM" id="SSF56399">
    <property type="entry name" value="ADP-ribosylation"/>
    <property type="match status" value="1"/>
</dbReference>
<keyword evidence="8 11" id="KW-0862">Zinc</keyword>
<dbReference type="InterPro" id="IPR057602">
    <property type="entry name" value="Zfn-CCCH_PARP12"/>
</dbReference>
<keyword evidence="6" id="KW-0677">Repeat</keyword>
<evidence type="ECO:0000256" key="4">
    <source>
        <dbReference type="ARBA" id="ARBA00022553"/>
    </source>
</evidence>
<feature type="domain" description="PARP catalytic" evidence="15">
    <location>
        <begin position="496"/>
        <end position="698"/>
    </location>
</feature>
<dbReference type="Pfam" id="PF00644">
    <property type="entry name" value="PARP"/>
    <property type="match status" value="1"/>
</dbReference>
<sequence>MADPAVCSYLSKVLCSRGGCVRLSELPQEMGLPMSQLRQVLEDAGQARFLVVRRGGDQCVLAVSAARLCVRQVCVGCERLHLCKLNLRGRCRVHACKYSHDIFSETNRQVLKNHELSGLNEEELCVLLLQNDPFLIPDVCGAYNKGGGSCTLKENCSRLHICRYFLKGECRFPHCKRSHNLLDSHPTSLLISEGLDQDTIWNIQAICDARIAAFMNDLRTPNCAAAAEKEYLNMRPKTERYPVPFNANNFVKIDQPDQGLKRAPAPKSPNAEKEKSDEICLHYVWQFCKNKNNCSMLHYDLPYRWQIFTNNGWKDLPRREEIEKAYCDPNITRFPDLDLDFTTMTSVSPPIRRLSTVSSVTKEPKFVMTTKWLWYWRNDQGQWIEYGKQDKQFQPASLTSDDLENLYLADPNGSIQFEAGSQKYLLNFKNMTQKNVNYPTQREVRRRPKFVSSEDVKSKKGHTATATATATAAAAATTTTTTTPARITSPVTTPTYPPNWDNTALPAIGYAVIELKRGSPEFLKIENLFQMTMKNYKIRKIERIQNPSLWQVYQWQKEQMMKKKIGQFIDERLLFHGTSPSSLKAICTDNFDWRLCGTNGTVYGKGSYFARDASYSDNYCPVKEDEKMMFLAQVLVGEFVVGHPIYTRPPAKLTDVLNSYDSCVDNTLNPSIFVIFEKHQAYPAYLIFYREEKKCILS</sequence>
<dbReference type="PROSITE" id="PS50918">
    <property type="entry name" value="WWE"/>
    <property type="match status" value="1"/>
</dbReference>
<proteinExistence type="inferred from homology"/>
<evidence type="ECO:0000256" key="8">
    <source>
        <dbReference type="ARBA" id="ARBA00022833"/>
    </source>
</evidence>
<evidence type="ECO:0000256" key="6">
    <source>
        <dbReference type="ARBA" id="ARBA00022737"/>
    </source>
</evidence>
<dbReference type="InterPro" id="IPR036388">
    <property type="entry name" value="WH-like_DNA-bd_sf"/>
</dbReference>
<dbReference type="RefSeq" id="XP_060540144.1">
    <property type="nucleotide sequence ID" value="XM_060684161.1"/>
</dbReference>
<dbReference type="Gene3D" id="3.90.228.10">
    <property type="match status" value="1"/>
</dbReference>
<organism evidence="16 17">
    <name type="scientific">Pantherophis guttatus</name>
    <name type="common">Corn snake</name>
    <name type="synonym">Elaphe guttata</name>
    <dbReference type="NCBI Taxonomy" id="94885"/>
    <lineage>
        <taxon>Eukaryota</taxon>
        <taxon>Metazoa</taxon>
        <taxon>Chordata</taxon>
        <taxon>Craniata</taxon>
        <taxon>Vertebrata</taxon>
        <taxon>Euteleostomi</taxon>
        <taxon>Lepidosauria</taxon>
        <taxon>Squamata</taxon>
        <taxon>Bifurcata</taxon>
        <taxon>Unidentata</taxon>
        <taxon>Episquamata</taxon>
        <taxon>Toxicofera</taxon>
        <taxon>Serpentes</taxon>
        <taxon>Colubroidea</taxon>
        <taxon>Colubridae</taxon>
        <taxon>Colubrinae</taxon>
        <taxon>Pantherophis</taxon>
    </lineage>
</organism>
<accession>A0ABM3YVK4</accession>
<dbReference type="Pfam" id="PF23466">
    <property type="entry name" value="WWE_4"/>
    <property type="match status" value="1"/>
</dbReference>
<dbReference type="GeneID" id="117678906"/>
<dbReference type="InterPro" id="IPR051712">
    <property type="entry name" value="ARTD-AVP"/>
</dbReference>
<feature type="region of interest" description="Disordered" evidence="12">
    <location>
        <begin position="447"/>
        <end position="496"/>
    </location>
</feature>
<dbReference type="PANTHER" id="PTHR45740">
    <property type="entry name" value="POLY [ADP-RIBOSE] POLYMERASE"/>
    <property type="match status" value="1"/>
</dbReference>
<feature type="compositionally biased region" description="Low complexity" evidence="12">
    <location>
        <begin position="463"/>
        <end position="483"/>
    </location>
</feature>
<keyword evidence="5 11" id="KW-0479">Metal-binding</keyword>
<evidence type="ECO:0000256" key="3">
    <source>
        <dbReference type="ARBA" id="ARBA00022490"/>
    </source>
</evidence>
<dbReference type="InterPro" id="IPR041360">
    <property type="entry name" value="ZAP_HTH"/>
</dbReference>
<dbReference type="InterPro" id="IPR004170">
    <property type="entry name" value="WWE_dom"/>
</dbReference>
<dbReference type="InterPro" id="IPR037197">
    <property type="entry name" value="WWE_dom_sf"/>
</dbReference>
<keyword evidence="3" id="KW-0963">Cytoplasm</keyword>